<evidence type="ECO:0000313" key="2">
    <source>
        <dbReference type="EMBL" id="QDU28188.1"/>
    </source>
</evidence>
<accession>A0A517YD83</accession>
<reference evidence="2 3" key="1">
    <citation type="submission" date="2019-02" db="EMBL/GenBank/DDBJ databases">
        <title>Deep-cultivation of Planctomycetes and their phenomic and genomic characterization uncovers novel biology.</title>
        <authorList>
            <person name="Wiegand S."/>
            <person name="Jogler M."/>
            <person name="Boedeker C."/>
            <person name="Pinto D."/>
            <person name="Vollmers J."/>
            <person name="Rivas-Marin E."/>
            <person name="Kohn T."/>
            <person name="Peeters S.H."/>
            <person name="Heuer A."/>
            <person name="Rast P."/>
            <person name="Oberbeckmann S."/>
            <person name="Bunk B."/>
            <person name="Jeske O."/>
            <person name="Meyerdierks A."/>
            <person name="Storesund J.E."/>
            <person name="Kallscheuer N."/>
            <person name="Luecker S."/>
            <person name="Lage O.M."/>
            <person name="Pohl T."/>
            <person name="Merkel B.J."/>
            <person name="Hornburger P."/>
            <person name="Mueller R.-W."/>
            <person name="Bruemmer F."/>
            <person name="Labrenz M."/>
            <person name="Spormann A.M."/>
            <person name="Op den Camp H."/>
            <person name="Overmann J."/>
            <person name="Amann R."/>
            <person name="Jetten M.S.M."/>
            <person name="Mascher T."/>
            <person name="Medema M.H."/>
            <person name="Devos D.P."/>
            <person name="Kaster A.-K."/>
            <person name="Ovreas L."/>
            <person name="Rohde M."/>
            <person name="Galperin M.Y."/>
            <person name="Jogler C."/>
        </authorList>
    </citation>
    <scope>NUCLEOTIDE SEQUENCE [LARGE SCALE GENOMIC DNA]</scope>
    <source>
        <strain evidence="2 3">ETA_A8</strain>
    </source>
</reference>
<keyword evidence="1" id="KW-0732">Signal</keyword>
<gene>
    <name evidence="2" type="ORF">ETAA8_32880</name>
</gene>
<name>A0A517YD83_9BACT</name>
<organism evidence="2 3">
    <name type="scientific">Anatilimnocola aggregata</name>
    <dbReference type="NCBI Taxonomy" id="2528021"/>
    <lineage>
        <taxon>Bacteria</taxon>
        <taxon>Pseudomonadati</taxon>
        <taxon>Planctomycetota</taxon>
        <taxon>Planctomycetia</taxon>
        <taxon>Pirellulales</taxon>
        <taxon>Pirellulaceae</taxon>
        <taxon>Anatilimnocola</taxon>
    </lineage>
</organism>
<dbReference type="AlphaFoldDB" id="A0A517YD83"/>
<feature type="chain" id="PRO_5021875099" evidence="1">
    <location>
        <begin position="23"/>
        <end position="470"/>
    </location>
</feature>
<dbReference type="EMBL" id="CP036274">
    <property type="protein sequence ID" value="QDU28188.1"/>
    <property type="molecule type" value="Genomic_DNA"/>
</dbReference>
<evidence type="ECO:0000256" key="1">
    <source>
        <dbReference type="SAM" id="SignalP"/>
    </source>
</evidence>
<proteinExistence type="predicted"/>
<dbReference type="KEGG" id="aagg:ETAA8_32880"/>
<evidence type="ECO:0000313" key="3">
    <source>
        <dbReference type="Proteomes" id="UP000315017"/>
    </source>
</evidence>
<feature type="signal peptide" evidence="1">
    <location>
        <begin position="1"/>
        <end position="22"/>
    </location>
</feature>
<dbReference type="RefSeq" id="WP_145090054.1">
    <property type="nucleotide sequence ID" value="NZ_CP036274.1"/>
</dbReference>
<sequence precursor="true">MKLLVTMIAFALIGLSPLSATRAQGTAAEVATSWELTPYHIQLAVFVEPSARLLPNVEAALQAQLIAQANATLGGPWQVSAADKFAALRSHLLLTLIDVDALPLQFPANDKSGPDKVLLVTVREQGGKIDICAREWDVTCQAWNVPVVRTTQQVGRLPAEASAAIVAAFAPLARIDAVDQDKVTLKLKAGNIPRRDGTYLTIGSTPAFRPFILARAGEQQAPSGTAVLVPWTYLAPQMSTVVTTGTKRANFRAKLHTGLRGTILPEYHPRQVRLALGISQGSAVTTVKLVDEATSAQPLEGYEVIAQALATSNVSAEKPRLGASDRNGELIIPPTTTGLQRLTVKHGGEELVSVPFIAGLQSRLQLALASDRRRLELAAALAELNDDLLDLVAKQGILALQMKEALLKRDFTQMGSVAAELKAVGRKDRYSARLAEITRSVAGADEATRRKLEPQVAEAKRAIEQLLADQ</sequence>
<keyword evidence="3" id="KW-1185">Reference proteome</keyword>
<protein>
    <submittedName>
        <fullName evidence="2">Uncharacterized protein</fullName>
    </submittedName>
</protein>
<dbReference type="Proteomes" id="UP000315017">
    <property type="component" value="Chromosome"/>
</dbReference>